<dbReference type="Proteomes" id="UP001165121">
    <property type="component" value="Unassembled WGS sequence"/>
</dbReference>
<dbReference type="SUPFAM" id="SSF54928">
    <property type="entry name" value="RNA-binding domain, RBD"/>
    <property type="match status" value="1"/>
</dbReference>
<name>A0A9W7D0K0_9STRA</name>
<accession>A0A9W7D0K0</accession>
<evidence type="ECO:0000259" key="3">
    <source>
        <dbReference type="PROSITE" id="PS50102"/>
    </source>
</evidence>
<dbReference type="SMART" id="SM00360">
    <property type="entry name" value="RRM"/>
    <property type="match status" value="1"/>
</dbReference>
<dbReference type="InterPro" id="IPR000504">
    <property type="entry name" value="RRM_dom"/>
</dbReference>
<keyword evidence="1" id="KW-0694">RNA-binding</keyword>
<dbReference type="InterPro" id="IPR035979">
    <property type="entry name" value="RBD_domain_sf"/>
</dbReference>
<dbReference type="GO" id="GO:0003723">
    <property type="term" value="F:RNA binding"/>
    <property type="evidence" value="ECO:0007669"/>
    <property type="project" value="UniProtKB-UniRule"/>
</dbReference>
<feature type="compositionally biased region" description="Low complexity" evidence="2">
    <location>
        <begin position="171"/>
        <end position="181"/>
    </location>
</feature>
<evidence type="ECO:0000313" key="5">
    <source>
        <dbReference type="Proteomes" id="UP001165121"/>
    </source>
</evidence>
<dbReference type="EMBL" id="BSXT01001892">
    <property type="protein sequence ID" value="GMF45899.1"/>
    <property type="molecule type" value="Genomic_DNA"/>
</dbReference>
<dbReference type="PROSITE" id="PS50102">
    <property type="entry name" value="RRM"/>
    <property type="match status" value="1"/>
</dbReference>
<organism evidence="4 5">
    <name type="scientific">Phytophthora fragariaefolia</name>
    <dbReference type="NCBI Taxonomy" id="1490495"/>
    <lineage>
        <taxon>Eukaryota</taxon>
        <taxon>Sar</taxon>
        <taxon>Stramenopiles</taxon>
        <taxon>Oomycota</taxon>
        <taxon>Peronosporomycetes</taxon>
        <taxon>Peronosporales</taxon>
        <taxon>Peronosporaceae</taxon>
        <taxon>Phytophthora</taxon>
    </lineage>
</organism>
<dbReference type="InterPro" id="IPR012677">
    <property type="entry name" value="Nucleotide-bd_a/b_plait_sf"/>
</dbReference>
<dbReference type="Pfam" id="PF00076">
    <property type="entry name" value="RRM_1"/>
    <property type="match status" value="1"/>
</dbReference>
<dbReference type="OrthoDB" id="167718at2759"/>
<proteinExistence type="predicted"/>
<protein>
    <submittedName>
        <fullName evidence="4">Unnamed protein product</fullName>
    </submittedName>
</protein>
<comment type="caution">
    <text evidence="4">The sequence shown here is derived from an EMBL/GenBank/DDBJ whole genome shotgun (WGS) entry which is preliminary data.</text>
</comment>
<keyword evidence="5" id="KW-1185">Reference proteome</keyword>
<reference evidence="4" key="1">
    <citation type="submission" date="2023-04" db="EMBL/GenBank/DDBJ databases">
        <title>Phytophthora fragariaefolia NBRC 109709.</title>
        <authorList>
            <person name="Ichikawa N."/>
            <person name="Sato H."/>
            <person name="Tonouchi N."/>
        </authorList>
    </citation>
    <scope>NUCLEOTIDE SEQUENCE</scope>
    <source>
        <strain evidence="4">NBRC 109709</strain>
    </source>
</reference>
<gene>
    <name evidence="4" type="ORF">Pfra01_001665900</name>
</gene>
<feature type="domain" description="RRM" evidence="3">
    <location>
        <begin position="364"/>
        <end position="440"/>
    </location>
</feature>
<evidence type="ECO:0000256" key="1">
    <source>
        <dbReference type="PROSITE-ProRule" id="PRU00176"/>
    </source>
</evidence>
<sequence>MDGGMDVYVVNSHIALHPTALHERVALPLQSPANGHLGHNPLASDWRKFAANQPSTAQVPSFWYTPHQSPSLHSQCSHLMSGFERILARVGGDALRSYCSSAIEDELRHLQTRMQTCLESAEQALKVQQAVAKLDVPLSRENAATCAEIRRKFAAFSIELRSFVDEQRALQAQAPAAADPPEGGERRRSEQQSRERVAKLLGKIQHRIRRKRSDAWIDKSLAGVEAVARLIVDDDFAGPDKALRNELVLVLDHLISAVLLSPLTTQATLEKMDAVLQKLAGVHADIDQSSGELLAKKRAAYALQGQTGSQWPAAASNDIVNAAEEPRVKRQRVEPDPESEYVVKEERIATAVDVATAAGSDASYEVYVSDLPWGTIKEDVVSYFGIAGAVKSVQMPTMSDGSTVGVAIIRFAALEGMALALRMDGYPFNGKNIRVAVHKPE</sequence>
<feature type="compositionally biased region" description="Basic and acidic residues" evidence="2">
    <location>
        <begin position="183"/>
        <end position="194"/>
    </location>
</feature>
<dbReference type="Gene3D" id="3.30.70.330">
    <property type="match status" value="1"/>
</dbReference>
<dbReference type="AlphaFoldDB" id="A0A9W7D0K0"/>
<dbReference type="CDD" id="cd00590">
    <property type="entry name" value="RRM_SF"/>
    <property type="match status" value="1"/>
</dbReference>
<evidence type="ECO:0000256" key="2">
    <source>
        <dbReference type="SAM" id="MobiDB-lite"/>
    </source>
</evidence>
<feature type="region of interest" description="Disordered" evidence="2">
    <location>
        <begin position="171"/>
        <end position="194"/>
    </location>
</feature>
<evidence type="ECO:0000313" key="4">
    <source>
        <dbReference type="EMBL" id="GMF45899.1"/>
    </source>
</evidence>